<evidence type="ECO:0000256" key="6">
    <source>
        <dbReference type="RuleBase" id="RU365090"/>
    </source>
</evidence>
<dbReference type="InterPro" id="IPR001453">
    <property type="entry name" value="MoaB/Mog_dom"/>
</dbReference>
<evidence type="ECO:0000256" key="4">
    <source>
        <dbReference type="ARBA" id="ARBA00023150"/>
    </source>
</evidence>
<dbReference type="InterPro" id="IPR008284">
    <property type="entry name" value="MoCF_biosynth_CS"/>
</dbReference>
<dbReference type="Pfam" id="PF03453">
    <property type="entry name" value="MoeA_N"/>
    <property type="match status" value="1"/>
</dbReference>
<dbReference type="InterPro" id="IPR036688">
    <property type="entry name" value="MoeA_C_domain_IV_sf"/>
</dbReference>
<dbReference type="SUPFAM" id="SSF53218">
    <property type="entry name" value="Molybdenum cofactor biosynthesis proteins"/>
    <property type="match status" value="1"/>
</dbReference>
<keyword evidence="6" id="KW-0500">Molybdenum</keyword>
<dbReference type="Gene3D" id="3.40.980.10">
    <property type="entry name" value="MoaB/Mog-like domain"/>
    <property type="match status" value="1"/>
</dbReference>
<feature type="domain" description="MoaB/Mog" evidence="7">
    <location>
        <begin position="184"/>
        <end position="321"/>
    </location>
</feature>
<dbReference type="Pfam" id="PF00994">
    <property type="entry name" value="MoCF_biosynth"/>
    <property type="match status" value="1"/>
</dbReference>
<evidence type="ECO:0000313" key="8">
    <source>
        <dbReference type="EMBL" id="MDC7676378.1"/>
    </source>
</evidence>
<dbReference type="PANTHER" id="PTHR10192">
    <property type="entry name" value="MOLYBDOPTERIN BIOSYNTHESIS PROTEIN"/>
    <property type="match status" value="1"/>
</dbReference>
<dbReference type="SUPFAM" id="SSF63882">
    <property type="entry name" value="MoeA N-terminal region -like"/>
    <property type="match status" value="1"/>
</dbReference>
<comment type="function">
    <text evidence="1 6">Catalyzes the insertion of molybdate into adenylated molybdopterin with the concomitant release of AMP.</text>
</comment>
<evidence type="ECO:0000259" key="7">
    <source>
        <dbReference type="SMART" id="SM00852"/>
    </source>
</evidence>
<evidence type="ECO:0000313" key="9">
    <source>
        <dbReference type="Proteomes" id="UP001218579"/>
    </source>
</evidence>
<dbReference type="Gene3D" id="3.90.105.10">
    <property type="entry name" value="Molybdopterin biosynthesis moea protein, domain 2"/>
    <property type="match status" value="1"/>
</dbReference>
<evidence type="ECO:0000256" key="5">
    <source>
        <dbReference type="ARBA" id="ARBA00047317"/>
    </source>
</evidence>
<comment type="catalytic activity">
    <reaction evidence="5">
        <text>adenylyl-molybdopterin + molybdate = Mo-molybdopterin + AMP + H(+)</text>
        <dbReference type="Rhea" id="RHEA:35047"/>
        <dbReference type="ChEBI" id="CHEBI:15378"/>
        <dbReference type="ChEBI" id="CHEBI:36264"/>
        <dbReference type="ChEBI" id="CHEBI:62727"/>
        <dbReference type="ChEBI" id="CHEBI:71302"/>
        <dbReference type="ChEBI" id="CHEBI:456215"/>
        <dbReference type="EC" id="2.10.1.1"/>
    </reaction>
</comment>
<dbReference type="InterPro" id="IPR038987">
    <property type="entry name" value="MoeA-like"/>
</dbReference>
<dbReference type="InterPro" id="IPR036425">
    <property type="entry name" value="MoaB/Mog-like_dom_sf"/>
</dbReference>
<keyword evidence="6" id="KW-0460">Magnesium</keyword>
<keyword evidence="4 6" id="KW-0501">Molybdenum cofactor biosynthesis</keyword>
<protein>
    <recommendedName>
        <fullName evidence="6">Molybdopterin molybdenumtransferase</fullName>
        <ecNumber evidence="6">2.10.1.1</ecNumber>
    </recommendedName>
</protein>
<dbReference type="SMART" id="SM00852">
    <property type="entry name" value="MoCF_biosynth"/>
    <property type="match status" value="1"/>
</dbReference>
<comment type="similarity">
    <text evidence="3 6">Belongs to the MoeA family.</text>
</comment>
<proteinExistence type="inferred from homology"/>
<dbReference type="InterPro" id="IPR005111">
    <property type="entry name" value="MoeA_C_domain_IV"/>
</dbReference>
<dbReference type="InterPro" id="IPR036135">
    <property type="entry name" value="MoeA_linker/N_sf"/>
</dbReference>
<dbReference type="NCBIfam" id="NF045515">
    <property type="entry name" value="Glp_gephyrin"/>
    <property type="match status" value="1"/>
</dbReference>
<dbReference type="EC" id="2.10.1.1" evidence="6"/>
<gene>
    <name evidence="8" type="ORF">PQU98_09575</name>
</gene>
<sequence length="409" mass="43485">MAALKGITVDQAADFMRMVAPKPRTQKVKLEKARGRVLAEDVLATRDQPPFNASAMDGYAVVDLISDETLQNEPLTVVGDSLAGRRFKGDLIAGEALRIFTGAPVPEAANAVIIQENVDQQGDLIFVQPDGWASKSDNIRPRGGDFKAGDVLLEAGQILDPWSLSLVAAAGYDKVIVRKKPVVAILSNGDELVQVGGKPKADQIFESGSHALIGLIEQWGAKAKFIGAAGDSIKAIHKALKNVKADLIVTIGGASVGDYDLVKPALEQMGLQIDFASINIKPGKPTWLGSLEGGQRVLGLPGNPASAMVCAQLFLRPYIEAALGRYEPRSLLAAKLTAAIPANGPRESWLRAVMSHDDKGQLKVTALRDQDSSLVTVFAQSNALLRRLADAPSSKAGDLVQILPLERAQ</sequence>
<dbReference type="PROSITE" id="PS01079">
    <property type="entry name" value="MOCF_BIOSYNTHESIS_2"/>
    <property type="match status" value="1"/>
</dbReference>
<dbReference type="InterPro" id="IPR005110">
    <property type="entry name" value="MoeA_linker/N"/>
</dbReference>
<dbReference type="Gene3D" id="2.170.190.11">
    <property type="entry name" value="Molybdopterin biosynthesis moea protein, domain 3"/>
    <property type="match status" value="1"/>
</dbReference>
<evidence type="ECO:0000256" key="1">
    <source>
        <dbReference type="ARBA" id="ARBA00002901"/>
    </source>
</evidence>
<comment type="caution">
    <text evidence="8">The sequence shown here is derived from an EMBL/GenBank/DDBJ whole genome shotgun (WGS) entry which is preliminary data.</text>
</comment>
<organism evidence="8 9">
    <name type="scientific">Asticcacaulis machinosus</name>
    <dbReference type="NCBI Taxonomy" id="2984211"/>
    <lineage>
        <taxon>Bacteria</taxon>
        <taxon>Pseudomonadati</taxon>
        <taxon>Pseudomonadota</taxon>
        <taxon>Alphaproteobacteria</taxon>
        <taxon>Caulobacterales</taxon>
        <taxon>Caulobacteraceae</taxon>
        <taxon>Asticcacaulis</taxon>
    </lineage>
</organism>
<comment type="pathway">
    <text evidence="2 6">Cofactor biosynthesis; molybdopterin biosynthesis.</text>
</comment>
<name>A0ABT5HJI8_9CAUL</name>
<comment type="cofactor">
    <cofactor evidence="6">
        <name>Mg(2+)</name>
        <dbReference type="ChEBI" id="CHEBI:18420"/>
    </cofactor>
</comment>
<evidence type="ECO:0000256" key="2">
    <source>
        <dbReference type="ARBA" id="ARBA00005046"/>
    </source>
</evidence>
<dbReference type="Pfam" id="PF03454">
    <property type="entry name" value="MoeA_C"/>
    <property type="match status" value="1"/>
</dbReference>
<dbReference type="RefSeq" id="WP_272744720.1">
    <property type="nucleotide sequence ID" value="NZ_JAQQKV010000002.1"/>
</dbReference>
<keyword evidence="9" id="KW-1185">Reference proteome</keyword>
<dbReference type="EMBL" id="JAQQKV010000002">
    <property type="protein sequence ID" value="MDC7676378.1"/>
    <property type="molecule type" value="Genomic_DNA"/>
</dbReference>
<dbReference type="SUPFAM" id="SSF63867">
    <property type="entry name" value="MoeA C-terminal domain-like"/>
    <property type="match status" value="1"/>
</dbReference>
<dbReference type="Gene3D" id="2.40.340.10">
    <property type="entry name" value="MoeA, C-terminal, domain IV"/>
    <property type="match status" value="1"/>
</dbReference>
<evidence type="ECO:0000256" key="3">
    <source>
        <dbReference type="ARBA" id="ARBA00010763"/>
    </source>
</evidence>
<dbReference type="Proteomes" id="UP001218579">
    <property type="component" value="Unassembled WGS sequence"/>
</dbReference>
<reference evidence="8 9" key="1">
    <citation type="submission" date="2023-01" db="EMBL/GenBank/DDBJ databases">
        <title>Novel species of the genus Asticcacaulis isolated from rivers.</title>
        <authorList>
            <person name="Lu H."/>
        </authorList>
    </citation>
    <scope>NUCLEOTIDE SEQUENCE [LARGE SCALE GENOMIC DNA]</scope>
    <source>
        <strain evidence="8 9">LKC15W</strain>
    </source>
</reference>
<accession>A0ABT5HJI8</accession>
<dbReference type="CDD" id="cd00887">
    <property type="entry name" value="MoeA"/>
    <property type="match status" value="1"/>
</dbReference>
<keyword evidence="6" id="KW-0808">Transferase</keyword>
<dbReference type="PANTHER" id="PTHR10192:SF5">
    <property type="entry name" value="GEPHYRIN"/>
    <property type="match status" value="1"/>
</dbReference>
<keyword evidence="6" id="KW-0479">Metal-binding</keyword>